<evidence type="ECO:0000313" key="2">
    <source>
        <dbReference type="Proteomes" id="UP000236220"/>
    </source>
</evidence>
<dbReference type="RefSeq" id="WP_103074757.1">
    <property type="nucleotide sequence ID" value="NZ_NPZB01000001.1"/>
</dbReference>
<dbReference type="Pfam" id="PF09351">
    <property type="entry name" value="DUF1993"/>
    <property type="match status" value="1"/>
</dbReference>
<dbReference type="EMBL" id="NPZB01000001">
    <property type="protein sequence ID" value="PNS09740.1"/>
    <property type="molecule type" value="Genomic_DNA"/>
</dbReference>
<keyword evidence="2" id="KW-1185">Reference proteome</keyword>
<protein>
    <recommendedName>
        <fullName evidence="3">DUF1993 domain-containing protein</fullName>
    </recommendedName>
</protein>
<gene>
    <name evidence="1" type="ORF">Lysil_1369</name>
</gene>
<dbReference type="SUPFAM" id="SSF109854">
    <property type="entry name" value="DinB/YfiT-like putative metalloenzymes"/>
    <property type="match status" value="1"/>
</dbReference>
<dbReference type="AlphaFoldDB" id="A0A2K1Q3V8"/>
<accession>A0A2K1Q3V8</accession>
<dbReference type="Proteomes" id="UP000236220">
    <property type="component" value="Unassembled WGS sequence"/>
</dbReference>
<dbReference type="InterPro" id="IPR018531">
    <property type="entry name" value="DUF1993"/>
</dbReference>
<dbReference type="Gene3D" id="1.20.120.450">
    <property type="entry name" value="dinb family like domain"/>
    <property type="match status" value="1"/>
</dbReference>
<dbReference type="PANTHER" id="PTHR36922:SF1">
    <property type="entry name" value="DUF1993 DOMAIN-CONTAINING PROTEIN"/>
    <property type="match status" value="1"/>
</dbReference>
<evidence type="ECO:0000313" key="1">
    <source>
        <dbReference type="EMBL" id="PNS09740.1"/>
    </source>
</evidence>
<comment type="caution">
    <text evidence="1">The sequence shown here is derived from an EMBL/GenBank/DDBJ whole genome shotgun (WGS) entry which is preliminary data.</text>
</comment>
<proteinExistence type="predicted"/>
<organism evidence="1 2">
    <name type="scientific">Solilutibacter silvestris</name>
    <dbReference type="NCBI Taxonomy" id="1645665"/>
    <lineage>
        <taxon>Bacteria</taxon>
        <taxon>Pseudomonadati</taxon>
        <taxon>Pseudomonadota</taxon>
        <taxon>Gammaproteobacteria</taxon>
        <taxon>Lysobacterales</taxon>
        <taxon>Lysobacteraceae</taxon>
        <taxon>Solilutibacter</taxon>
    </lineage>
</organism>
<dbReference type="PANTHER" id="PTHR36922">
    <property type="entry name" value="BLL2446 PROTEIN"/>
    <property type="match status" value="1"/>
</dbReference>
<name>A0A2K1Q3V8_9GAMM</name>
<reference evidence="1 2" key="1">
    <citation type="submission" date="2017-08" db="EMBL/GenBank/DDBJ databases">
        <title>Lysobacter sylvestris genome.</title>
        <authorList>
            <person name="Zhang D.-C."/>
            <person name="Albuquerque L."/>
            <person name="Franca L."/>
            <person name="Froufe H.J.C."/>
            <person name="Barroso C."/>
            <person name="Egas C."/>
            <person name="Da Costa M."/>
            <person name="Margesin R."/>
        </authorList>
    </citation>
    <scope>NUCLEOTIDE SEQUENCE [LARGE SCALE GENOMIC DNA]</scope>
    <source>
        <strain evidence="1 2">AM20-91</strain>
    </source>
</reference>
<dbReference type="OrthoDB" id="338237at2"/>
<dbReference type="InterPro" id="IPR034660">
    <property type="entry name" value="DinB/YfiT-like"/>
</dbReference>
<evidence type="ECO:0008006" key="3">
    <source>
        <dbReference type="Google" id="ProtNLM"/>
    </source>
</evidence>
<sequence length="174" mass="19817">MSNERIDELKRIFITRLDALDHILSVGEKHFPDMGRMLQERLVDDMFPLGTQIAFACNQPRGFSQWCAGQPIDNFGRDVTTMEMARSHLRDTKARVAAISVDDTKLDDIKRIGLGPGLYCELPGHRYVSDYLTPNLYFHITTAYAILRHHGAPVGKTDFMMFLAPYVREEEPSA</sequence>